<organism evidence="2 3">
    <name type="scientific">Methanobrevibacter smithii CAG:186</name>
    <dbReference type="NCBI Taxonomy" id="1263088"/>
    <lineage>
        <taxon>Archaea</taxon>
        <taxon>Methanobacteriati</taxon>
        <taxon>Methanobacteriota</taxon>
        <taxon>Methanomada group</taxon>
        <taxon>Methanobacteria</taxon>
        <taxon>Methanobacteriales</taxon>
        <taxon>Methanobacteriaceae</taxon>
        <taxon>Methanobrevibacter</taxon>
    </lineage>
</organism>
<sequence>MYNALFSSSKANVLPFIAISVVHNLLFALNALTFPSLSNTYMTSLESTTGRPTTPIPTKLPITVLLVTLIILRPSFVLTATNPLPSNVGALTGWDPKSIIVGVPPYFHILYGMITRL</sequence>
<dbReference type="EMBL" id="CBKP010000032">
    <property type="protein sequence ID" value="CDF29125.1"/>
    <property type="molecule type" value="Genomic_DNA"/>
</dbReference>
<keyword evidence="1" id="KW-0472">Membrane</keyword>
<evidence type="ECO:0000313" key="2">
    <source>
        <dbReference type="EMBL" id="CDF29125.1"/>
    </source>
</evidence>
<keyword evidence="1" id="KW-1133">Transmembrane helix</keyword>
<reference evidence="2" key="1">
    <citation type="submission" date="2012-11" db="EMBL/GenBank/DDBJ databases">
        <title>Dependencies among metagenomic species, viruses, plasmids and units of genetic variation.</title>
        <authorList>
            <person name="Nielsen H.B."/>
            <person name="Almeida M."/>
            <person name="Juncker A.S."/>
            <person name="Rasmussen S."/>
            <person name="Li J."/>
            <person name="Sunagawa S."/>
            <person name="Plichta D."/>
            <person name="Gautier L."/>
            <person name="Le Chatelier E."/>
            <person name="Peletier E."/>
            <person name="Bonde I."/>
            <person name="Nielsen T."/>
            <person name="Manichanh C."/>
            <person name="Arumugam M."/>
            <person name="Batto J."/>
            <person name="Santos M.B.Q.D."/>
            <person name="Blom N."/>
            <person name="Borruel N."/>
            <person name="Burgdorf K.S."/>
            <person name="Boumezbeur F."/>
            <person name="Casellas F."/>
            <person name="Dore J."/>
            <person name="Guarner F."/>
            <person name="Hansen T."/>
            <person name="Hildebrand F."/>
            <person name="Kaas R.S."/>
            <person name="Kennedy S."/>
            <person name="Kristiansen K."/>
            <person name="Kultima J.R."/>
            <person name="Leonard P."/>
            <person name="Levenez F."/>
            <person name="Lund O."/>
            <person name="Moumen B."/>
            <person name="Le Paslier D."/>
            <person name="Pons N."/>
            <person name="Pedersen O."/>
            <person name="Prifti E."/>
            <person name="Qin J."/>
            <person name="Raes J."/>
            <person name="Tap J."/>
            <person name="Tims S."/>
            <person name="Ussery D.W."/>
            <person name="Yamada T."/>
            <person name="MetaHit consortium"/>
            <person name="Renault P."/>
            <person name="Sicheritz-Ponten T."/>
            <person name="Bork P."/>
            <person name="Wang J."/>
            <person name="Brunak S."/>
            <person name="Ehrlich S.D."/>
        </authorList>
    </citation>
    <scope>NUCLEOTIDE SEQUENCE [LARGE SCALE GENOMIC DNA]</scope>
</reference>
<accession>R7PUT6</accession>
<feature type="transmembrane region" description="Helical" evidence="1">
    <location>
        <begin position="12"/>
        <end position="34"/>
    </location>
</feature>
<evidence type="ECO:0000256" key="1">
    <source>
        <dbReference type="SAM" id="Phobius"/>
    </source>
</evidence>
<gene>
    <name evidence="2" type="ORF">BN522_00999</name>
</gene>
<comment type="caution">
    <text evidence="2">The sequence shown here is derived from an EMBL/GenBank/DDBJ whole genome shotgun (WGS) entry which is preliminary data.</text>
</comment>
<dbReference type="AlphaFoldDB" id="R7PUT6"/>
<name>R7PUT6_METSM</name>
<feature type="transmembrane region" description="Helical" evidence="1">
    <location>
        <begin position="54"/>
        <end position="72"/>
    </location>
</feature>
<keyword evidence="1" id="KW-0812">Transmembrane</keyword>
<dbReference type="Proteomes" id="UP000018189">
    <property type="component" value="Unassembled WGS sequence"/>
</dbReference>
<protein>
    <submittedName>
        <fullName evidence="2">Uncharacterized protein</fullName>
    </submittedName>
</protein>
<evidence type="ECO:0000313" key="3">
    <source>
        <dbReference type="Proteomes" id="UP000018189"/>
    </source>
</evidence>
<proteinExistence type="predicted"/>